<name>D2QVB7_SPILD</name>
<keyword evidence="2" id="KW-1185">Reference proteome</keyword>
<proteinExistence type="predicted"/>
<organism evidence="1 2">
    <name type="scientific">Spirosoma linguale (strain ATCC 33905 / DSM 74 / LMG 10896 / Claus 1)</name>
    <dbReference type="NCBI Taxonomy" id="504472"/>
    <lineage>
        <taxon>Bacteria</taxon>
        <taxon>Pseudomonadati</taxon>
        <taxon>Bacteroidota</taxon>
        <taxon>Cytophagia</taxon>
        <taxon>Cytophagales</taxon>
        <taxon>Cytophagaceae</taxon>
        <taxon>Spirosoma</taxon>
    </lineage>
</organism>
<dbReference type="KEGG" id="sli:Slin_6799"/>
<keyword evidence="1" id="KW-0614">Plasmid</keyword>
<dbReference type="EMBL" id="CP001770">
    <property type="protein sequence ID" value="ADB42749.1"/>
    <property type="molecule type" value="Genomic_DNA"/>
</dbReference>
<gene>
    <name evidence="1" type="ordered locus">Slin_6799</name>
</gene>
<reference evidence="1 2" key="1">
    <citation type="journal article" date="2010" name="Stand. Genomic Sci.">
        <title>Complete genome sequence of Spirosoma linguale type strain (1).</title>
        <authorList>
            <person name="Lail K."/>
            <person name="Sikorski J."/>
            <person name="Saunders E."/>
            <person name="Lapidus A."/>
            <person name="Glavina Del Rio T."/>
            <person name="Copeland A."/>
            <person name="Tice H."/>
            <person name="Cheng J.-F."/>
            <person name="Lucas S."/>
            <person name="Nolan M."/>
            <person name="Bruce D."/>
            <person name="Goodwin L."/>
            <person name="Pitluck S."/>
            <person name="Ivanova N."/>
            <person name="Mavromatis K."/>
            <person name="Ovchinnikova G."/>
            <person name="Pati A."/>
            <person name="Chen A."/>
            <person name="Palaniappan K."/>
            <person name="Land M."/>
            <person name="Hauser L."/>
            <person name="Chang Y.-J."/>
            <person name="Jeffries C.D."/>
            <person name="Chain P."/>
            <person name="Brettin T."/>
            <person name="Detter J.C."/>
            <person name="Schuetze A."/>
            <person name="Rohde M."/>
            <person name="Tindall B.J."/>
            <person name="Goeker M."/>
            <person name="Bristow J."/>
            <person name="Eisen J.A."/>
            <person name="Markowitz V."/>
            <person name="Hugenholtz P."/>
            <person name="Kyrpides N.C."/>
            <person name="Klenk H.-P."/>
            <person name="Chen F."/>
        </authorList>
    </citation>
    <scope>NUCLEOTIDE SEQUENCE [LARGE SCALE GENOMIC DNA]</scope>
    <source>
        <strain evidence="2">ATCC 33905 / DSM 74 / LMG 10896 / Claus 1</strain>
    </source>
</reference>
<dbReference type="Proteomes" id="UP000002028">
    <property type="component" value="Plasmid pSLIN01"/>
</dbReference>
<protein>
    <submittedName>
        <fullName evidence="1">Uncharacterized protein</fullName>
    </submittedName>
</protein>
<dbReference type="AlphaFoldDB" id="D2QVB7"/>
<dbReference type="RefSeq" id="WP_012931231.1">
    <property type="nucleotide sequence ID" value="NC_013731.1"/>
</dbReference>
<evidence type="ECO:0000313" key="2">
    <source>
        <dbReference type="Proteomes" id="UP000002028"/>
    </source>
</evidence>
<sequence length="85" mass="9897">MENQYDYSFLTDSFDIACQAIRDTEWVTNPADSSNSDKGIIRLGETVWLHRAHLGIGSWQQARLADNTLRYVQHHDFIHEQFDAE</sequence>
<dbReference type="HOGENOM" id="CLU_2511034_0_0_10"/>
<evidence type="ECO:0000313" key="1">
    <source>
        <dbReference type="EMBL" id="ADB42749.1"/>
    </source>
</evidence>
<accession>D2QVB7</accession>
<geneLocation type="plasmid" evidence="1 2">
    <name>pSLIN01</name>
</geneLocation>